<dbReference type="InterPro" id="IPR036188">
    <property type="entry name" value="FAD/NAD-bd_sf"/>
</dbReference>
<dbReference type="AlphaFoldDB" id="A0A1W1I751"/>
<dbReference type="PANTHER" id="PTHR43563">
    <property type="entry name" value="AMINE OXIDASE"/>
    <property type="match status" value="1"/>
</dbReference>
<accession>A0A1W1I751</accession>
<keyword evidence="3 6" id="KW-0560">Oxidoreductase</keyword>
<dbReference type="EMBL" id="LT828648">
    <property type="protein sequence ID" value="SLM48751.1"/>
    <property type="molecule type" value="Genomic_DNA"/>
</dbReference>
<evidence type="ECO:0000259" key="5">
    <source>
        <dbReference type="Pfam" id="PF01593"/>
    </source>
</evidence>
<dbReference type="GO" id="GO:0016491">
    <property type="term" value="F:oxidoreductase activity"/>
    <property type="evidence" value="ECO:0007669"/>
    <property type="project" value="UniProtKB-KW"/>
</dbReference>
<dbReference type="STRING" id="1325564.NSJP_2584"/>
<organism evidence="6 7">
    <name type="scientific">Nitrospira japonica</name>
    <dbReference type="NCBI Taxonomy" id="1325564"/>
    <lineage>
        <taxon>Bacteria</taxon>
        <taxon>Pseudomonadati</taxon>
        <taxon>Nitrospirota</taxon>
        <taxon>Nitrospiria</taxon>
        <taxon>Nitrospirales</taxon>
        <taxon>Nitrospiraceae</taxon>
        <taxon>Nitrospira</taxon>
    </lineage>
</organism>
<name>A0A1W1I751_9BACT</name>
<comment type="similarity">
    <text evidence="2">Belongs to the flavin monoamine oxidase family.</text>
</comment>
<gene>
    <name evidence="6" type="ORF">NSJP_2584</name>
</gene>
<dbReference type="KEGG" id="nja:NSJP_2584"/>
<feature type="domain" description="Amine oxidase" evidence="5">
    <location>
        <begin position="17"/>
        <end position="436"/>
    </location>
</feature>
<dbReference type="SUPFAM" id="SSF54373">
    <property type="entry name" value="FAD-linked reductases, C-terminal domain"/>
    <property type="match status" value="1"/>
</dbReference>
<dbReference type="EC" id="1.4.3.-" evidence="6"/>
<dbReference type="RefSeq" id="WP_080887087.1">
    <property type="nucleotide sequence ID" value="NZ_LT828648.1"/>
</dbReference>
<dbReference type="InterPro" id="IPR050703">
    <property type="entry name" value="Flavin_MAO"/>
</dbReference>
<dbReference type="PANTHER" id="PTHR43563:SF1">
    <property type="entry name" value="AMINE OXIDASE [FLAVIN-CONTAINING] B"/>
    <property type="match status" value="1"/>
</dbReference>
<dbReference type="Gene3D" id="3.50.50.60">
    <property type="entry name" value="FAD/NAD(P)-binding domain"/>
    <property type="match status" value="1"/>
</dbReference>
<evidence type="ECO:0000256" key="1">
    <source>
        <dbReference type="ARBA" id="ARBA00001974"/>
    </source>
</evidence>
<reference evidence="6 7" key="1">
    <citation type="submission" date="2017-03" db="EMBL/GenBank/DDBJ databases">
        <authorList>
            <person name="Afonso C.L."/>
            <person name="Miller P.J."/>
            <person name="Scott M.A."/>
            <person name="Spackman E."/>
            <person name="Goraichik I."/>
            <person name="Dimitrov K.M."/>
            <person name="Suarez D.L."/>
            <person name="Swayne D.E."/>
        </authorList>
    </citation>
    <scope>NUCLEOTIDE SEQUENCE [LARGE SCALE GENOMIC DNA]</scope>
    <source>
        <strain evidence="6">Genome sequencing of Nitrospira japonica strain NJ11</strain>
    </source>
</reference>
<protein>
    <submittedName>
        <fullName evidence="6">Putative flavin-containing monoamine oxidase AofH</fullName>
        <ecNumber evidence="6">1.4.3.-</ecNumber>
    </submittedName>
</protein>
<dbReference type="Proteomes" id="UP000192042">
    <property type="component" value="Chromosome I"/>
</dbReference>
<evidence type="ECO:0000256" key="4">
    <source>
        <dbReference type="PIRSR" id="PIRSR601613-1"/>
    </source>
</evidence>
<dbReference type="PRINTS" id="PR00757">
    <property type="entry name" value="AMINEOXDASEF"/>
</dbReference>
<evidence type="ECO:0000256" key="2">
    <source>
        <dbReference type="ARBA" id="ARBA00005995"/>
    </source>
</evidence>
<evidence type="ECO:0000313" key="7">
    <source>
        <dbReference type="Proteomes" id="UP000192042"/>
    </source>
</evidence>
<sequence>MTRSLRDKSVIVVGAGLAGLTAAVELQKQGMAVTLLEGQERVGGRVLTIRDGFVDGQYAEAGAEFIDEDHEEICRLIRSLRLRLTPVLREGFGFALSSGGRVRRLSGDGMWKRLAEQLAPMIRAYRLSEQRWDGRVAAELGARSVAEWMKSRRLSKELREMLVGLRGFFLADPADLSLLSLVDQVASGSPGKGGMYRIAGGNDRLPEGLAAMLSDRLLLRHEVLAISRSKQSVRVRVRAGSQESWLRADYVILAIPATKIRTLDITPALPPEQAAAFSTLRYGPVTKVLLQFDRRFWKRRNQPLAYGTNLPIGALWDANEQQKGRQGILCLMAGGQASRATRTLASRTGSAGLVQTLRWLGAPGKQAVAMRMVTWERNQWIRGGYAVFGPGFDPKLRSWLARPCGRLFFAGEHTSLRWQGYMNGAVESGFRAAAEIQADIRFR</sequence>
<feature type="binding site" evidence="4">
    <location>
        <position position="223"/>
    </location>
    <ligand>
        <name>FAD</name>
        <dbReference type="ChEBI" id="CHEBI:57692"/>
    </ligand>
</feature>
<dbReference type="SUPFAM" id="SSF51905">
    <property type="entry name" value="FAD/NAD(P)-binding domain"/>
    <property type="match status" value="1"/>
</dbReference>
<keyword evidence="7" id="KW-1185">Reference proteome</keyword>
<dbReference type="InterPro" id="IPR001613">
    <property type="entry name" value="Flavin_amine_oxidase"/>
</dbReference>
<proteinExistence type="inferred from homology"/>
<dbReference type="OrthoDB" id="547674at2"/>
<comment type="cofactor">
    <cofactor evidence="1">
        <name>FAD</name>
        <dbReference type="ChEBI" id="CHEBI:57692"/>
    </cofactor>
</comment>
<dbReference type="InterPro" id="IPR002937">
    <property type="entry name" value="Amino_oxidase"/>
</dbReference>
<evidence type="ECO:0000256" key="3">
    <source>
        <dbReference type="ARBA" id="ARBA00023002"/>
    </source>
</evidence>
<evidence type="ECO:0000313" key="6">
    <source>
        <dbReference type="EMBL" id="SLM48751.1"/>
    </source>
</evidence>
<dbReference type="Pfam" id="PF01593">
    <property type="entry name" value="Amino_oxidase"/>
    <property type="match status" value="1"/>
</dbReference>